<dbReference type="STRING" id="1336232.GCA_000518825_01453"/>
<dbReference type="AlphaFoldDB" id="A0A249SN90"/>
<organism evidence="1 2">
    <name type="scientific">Mesoplasma chauliocola</name>
    <dbReference type="NCBI Taxonomy" id="216427"/>
    <lineage>
        <taxon>Bacteria</taxon>
        <taxon>Bacillati</taxon>
        <taxon>Mycoplasmatota</taxon>
        <taxon>Mollicutes</taxon>
        <taxon>Entomoplasmatales</taxon>
        <taxon>Entomoplasmataceae</taxon>
        <taxon>Mesoplasma</taxon>
    </lineage>
</organism>
<proteinExistence type="predicted"/>
<keyword evidence="2" id="KW-1185">Reference proteome</keyword>
<reference evidence="1 2" key="1">
    <citation type="submission" date="2017-08" db="EMBL/GenBank/DDBJ databases">
        <title>Complete Genome Sequence of Mesoplasma chauliocola.</title>
        <authorList>
            <person name="Knight T.F.Jr."/>
            <person name="Citino T."/>
        </authorList>
    </citation>
    <scope>NUCLEOTIDE SEQUENCE [LARGE SCALE GENOMIC DNA]</scope>
    <source>
        <strain evidence="1 2">CHPA-2</strain>
    </source>
</reference>
<dbReference type="Proteomes" id="UP000232229">
    <property type="component" value="Chromosome"/>
</dbReference>
<name>A0A249SN90_9MOLU</name>
<dbReference type="KEGG" id="mchc:CK556_01685"/>
<evidence type="ECO:0000313" key="2">
    <source>
        <dbReference type="Proteomes" id="UP000232229"/>
    </source>
</evidence>
<protein>
    <submittedName>
        <fullName evidence="1">Uncharacterized protein</fullName>
    </submittedName>
</protein>
<sequence length="347" mass="41450">MFKIMNEYINQNNKKDKTKINEINDIKRYFTSGSGISSASYSDELNEAIIYINNHKSSNRNSKYEDIIGIKQIKYFGRANDWKIIDDKIEATSKNKVMELAAKKEQDFKFHVFIKNKPSHFLYIGEYYINSKTWISELKNMQYQLLPFNKNTKRDEYITNLEENNKFENIVIDKEEKTIDFSNTSEITEILREIDYSISNNVNIKSVENFKTYQNAIEKIQKYNIIHEEQIREFSSSFENNEKYIVKEGKFSDLIIKDLDNKEINLYEFKTVHNKNILSQLTKSVGQLYFYEYLLKSEESMYDKNYKVNKRIIMIEVENNISNNNFKTVNNFIVNNSEMNIEWKQVY</sequence>
<accession>A0A249SN90</accession>
<dbReference type="EMBL" id="CP023173">
    <property type="protein sequence ID" value="ASZ09067.1"/>
    <property type="molecule type" value="Genomic_DNA"/>
</dbReference>
<dbReference type="RefSeq" id="WP_027875666.1">
    <property type="nucleotide sequence ID" value="NZ_CP023173.1"/>
</dbReference>
<evidence type="ECO:0000313" key="1">
    <source>
        <dbReference type="EMBL" id="ASZ09067.1"/>
    </source>
</evidence>
<gene>
    <name evidence="1" type="ORF">CK556_01685</name>
</gene>